<name>A0A2P6VL04_9CHLO</name>
<dbReference type="Gene3D" id="1.10.12.10">
    <property type="entry name" value="Lyase 2-enoyl-coa Hydratase, Chain A, domain 2"/>
    <property type="match status" value="1"/>
</dbReference>
<sequence>MSADEASQFVRELRATFTQLDALPMPTVACVDGYALGGGAELALACDIRVCGRDTQFAFPETRLGIIPGAGGTQRLPRIVGASRAKELIYTGRRVDVHDALAMGLADHGAVESSSEEVALRVAREIAQGGPVALRLAKAAISLGSELDLASGLRVEEACYAQVIPTKDRLEGLAAFAEKRQPKFTGE</sequence>
<protein>
    <submittedName>
        <fullName evidence="4">Methylglutaconyl-mitochondrial</fullName>
    </submittedName>
</protein>
<dbReference type="GO" id="GO:0006635">
    <property type="term" value="P:fatty acid beta-oxidation"/>
    <property type="evidence" value="ECO:0007669"/>
    <property type="project" value="TreeGrafter"/>
</dbReference>
<dbReference type="SUPFAM" id="SSF52096">
    <property type="entry name" value="ClpP/crotonase"/>
    <property type="match status" value="1"/>
</dbReference>
<accession>A0A2P6VL04</accession>
<dbReference type="GO" id="GO:0016836">
    <property type="term" value="F:hydro-lyase activity"/>
    <property type="evidence" value="ECO:0007669"/>
    <property type="project" value="UniProtKB-ARBA"/>
</dbReference>
<dbReference type="PANTHER" id="PTHR11941">
    <property type="entry name" value="ENOYL-COA HYDRATASE-RELATED"/>
    <property type="match status" value="1"/>
</dbReference>
<keyword evidence="2" id="KW-0456">Lyase</keyword>
<dbReference type="CDD" id="cd06558">
    <property type="entry name" value="crotonase-like"/>
    <property type="match status" value="1"/>
</dbReference>
<proteinExistence type="inferred from homology"/>
<keyword evidence="5" id="KW-1185">Reference proteome</keyword>
<evidence type="ECO:0000256" key="2">
    <source>
        <dbReference type="ARBA" id="ARBA00023239"/>
    </source>
</evidence>
<dbReference type="EMBL" id="LHPF02000004">
    <property type="protein sequence ID" value="PSC74765.1"/>
    <property type="molecule type" value="Genomic_DNA"/>
</dbReference>
<dbReference type="InterPro" id="IPR001753">
    <property type="entry name" value="Enoyl-CoA_hydra/iso"/>
</dbReference>
<organism evidence="4 5">
    <name type="scientific">Micractinium conductrix</name>
    <dbReference type="NCBI Taxonomy" id="554055"/>
    <lineage>
        <taxon>Eukaryota</taxon>
        <taxon>Viridiplantae</taxon>
        <taxon>Chlorophyta</taxon>
        <taxon>core chlorophytes</taxon>
        <taxon>Trebouxiophyceae</taxon>
        <taxon>Chlorellales</taxon>
        <taxon>Chlorellaceae</taxon>
        <taxon>Chlorella clade</taxon>
        <taxon>Micractinium</taxon>
    </lineage>
</organism>
<dbReference type="InterPro" id="IPR029045">
    <property type="entry name" value="ClpP/crotonase-like_dom_sf"/>
</dbReference>
<dbReference type="STRING" id="554055.A0A2P6VL04"/>
<dbReference type="PANTHER" id="PTHR11941:SF171">
    <property type="entry name" value="SD19268P"/>
    <property type="match status" value="1"/>
</dbReference>
<comment type="caution">
    <text evidence="4">The sequence shown here is derived from an EMBL/GenBank/DDBJ whole genome shotgun (WGS) entry which is preliminary data.</text>
</comment>
<dbReference type="Proteomes" id="UP000239649">
    <property type="component" value="Unassembled WGS sequence"/>
</dbReference>
<dbReference type="OrthoDB" id="2139957at2759"/>
<dbReference type="AlphaFoldDB" id="A0A2P6VL04"/>
<dbReference type="GO" id="GO:0005739">
    <property type="term" value="C:mitochondrion"/>
    <property type="evidence" value="ECO:0007669"/>
    <property type="project" value="TreeGrafter"/>
</dbReference>
<evidence type="ECO:0000256" key="1">
    <source>
        <dbReference type="ARBA" id="ARBA00005254"/>
    </source>
</evidence>
<dbReference type="InterPro" id="IPR014748">
    <property type="entry name" value="Enoyl-CoA_hydra_C"/>
</dbReference>
<gene>
    <name evidence="4" type="ORF">C2E20_2366</name>
</gene>
<dbReference type="PROSITE" id="PS00166">
    <property type="entry name" value="ENOYL_COA_HYDRATASE"/>
    <property type="match status" value="1"/>
</dbReference>
<comment type="similarity">
    <text evidence="1 3">Belongs to the enoyl-CoA hydratase/isomerase family.</text>
</comment>
<reference evidence="4 5" key="1">
    <citation type="journal article" date="2018" name="Plant J.">
        <title>Genome sequences of Chlorella sorokiniana UTEX 1602 and Micractinium conductrix SAG 241.80: implications to maltose excretion by a green alga.</title>
        <authorList>
            <person name="Arriola M.B."/>
            <person name="Velmurugan N."/>
            <person name="Zhang Y."/>
            <person name="Plunkett M.H."/>
            <person name="Hondzo H."/>
            <person name="Barney B.M."/>
        </authorList>
    </citation>
    <scope>NUCLEOTIDE SEQUENCE [LARGE SCALE GENOMIC DNA]</scope>
    <source>
        <strain evidence="4 5">SAG 241.80</strain>
    </source>
</reference>
<dbReference type="Gene3D" id="3.90.226.10">
    <property type="entry name" value="2-enoyl-CoA Hydratase, Chain A, domain 1"/>
    <property type="match status" value="1"/>
</dbReference>
<evidence type="ECO:0000313" key="4">
    <source>
        <dbReference type="EMBL" id="PSC74765.1"/>
    </source>
</evidence>
<evidence type="ECO:0000256" key="3">
    <source>
        <dbReference type="RuleBase" id="RU003707"/>
    </source>
</evidence>
<dbReference type="Pfam" id="PF00378">
    <property type="entry name" value="ECH_1"/>
    <property type="match status" value="1"/>
</dbReference>
<dbReference type="FunFam" id="1.10.12.10:FF:000001">
    <property type="entry name" value="Probable enoyl-CoA hydratase, mitochondrial"/>
    <property type="match status" value="1"/>
</dbReference>
<evidence type="ECO:0000313" key="5">
    <source>
        <dbReference type="Proteomes" id="UP000239649"/>
    </source>
</evidence>
<dbReference type="InterPro" id="IPR018376">
    <property type="entry name" value="Enoyl-CoA_hyd/isom_CS"/>
</dbReference>